<dbReference type="Proteomes" id="UP001153737">
    <property type="component" value="Chromosome 2"/>
</dbReference>
<evidence type="ECO:0000256" key="1">
    <source>
        <dbReference type="ARBA" id="ARBA00006865"/>
    </source>
</evidence>
<reference evidence="4" key="2">
    <citation type="submission" date="2022-10" db="EMBL/GenBank/DDBJ databases">
        <authorList>
            <consortium name="ENA_rothamsted_submissions"/>
            <consortium name="culmorum"/>
            <person name="King R."/>
        </authorList>
    </citation>
    <scope>NUCLEOTIDE SEQUENCE</scope>
</reference>
<dbReference type="SUPFAM" id="SSF49899">
    <property type="entry name" value="Concanavalin A-like lectins/glucanases"/>
    <property type="match status" value="1"/>
</dbReference>
<dbReference type="OrthoDB" id="28230at2759"/>
<dbReference type="FunFam" id="2.60.120.200:FF:000217">
    <property type="entry name" value="Gram-negative bacteria-binding protein"/>
    <property type="match status" value="1"/>
</dbReference>
<evidence type="ECO:0000313" key="4">
    <source>
        <dbReference type="EMBL" id="CAH1155650.1"/>
    </source>
</evidence>
<feature type="domain" description="GH16" evidence="3">
    <location>
        <begin position="30"/>
        <end position="378"/>
    </location>
</feature>
<feature type="chain" id="PRO_5040239095" description="GH16 domain-containing protein" evidence="2">
    <location>
        <begin position="18"/>
        <end position="378"/>
    </location>
</feature>
<accession>A0A9P0DRT6</accession>
<dbReference type="EMBL" id="OU896708">
    <property type="protein sequence ID" value="CAH1155650.1"/>
    <property type="molecule type" value="Genomic_DNA"/>
</dbReference>
<proteinExistence type="inferred from homology"/>
<evidence type="ECO:0000313" key="5">
    <source>
        <dbReference type="Proteomes" id="UP001153737"/>
    </source>
</evidence>
<dbReference type="InterPro" id="IPR013320">
    <property type="entry name" value="ConA-like_dom_sf"/>
</dbReference>
<dbReference type="GO" id="GO:0005975">
    <property type="term" value="P:carbohydrate metabolic process"/>
    <property type="evidence" value="ECO:0007669"/>
    <property type="project" value="InterPro"/>
</dbReference>
<dbReference type="PANTHER" id="PTHR10963">
    <property type="entry name" value="GLYCOSYL HYDROLASE-RELATED"/>
    <property type="match status" value="1"/>
</dbReference>
<organism evidence="4 5">
    <name type="scientific">Phaedon cochleariae</name>
    <name type="common">Mustard beetle</name>
    <dbReference type="NCBI Taxonomy" id="80249"/>
    <lineage>
        <taxon>Eukaryota</taxon>
        <taxon>Metazoa</taxon>
        <taxon>Ecdysozoa</taxon>
        <taxon>Arthropoda</taxon>
        <taxon>Hexapoda</taxon>
        <taxon>Insecta</taxon>
        <taxon>Pterygota</taxon>
        <taxon>Neoptera</taxon>
        <taxon>Endopterygota</taxon>
        <taxon>Coleoptera</taxon>
        <taxon>Polyphaga</taxon>
        <taxon>Cucujiformia</taxon>
        <taxon>Chrysomeloidea</taxon>
        <taxon>Chrysomelidae</taxon>
        <taxon>Chrysomelinae</taxon>
        <taxon>Chrysomelini</taxon>
        <taxon>Phaedon</taxon>
    </lineage>
</organism>
<protein>
    <recommendedName>
        <fullName evidence="3">GH16 domain-containing protein</fullName>
    </recommendedName>
</protein>
<gene>
    <name evidence="4" type="ORF">PHAECO_LOCUS6056</name>
</gene>
<name>A0A9P0DRT6_PHACE</name>
<dbReference type="PROSITE" id="PS51762">
    <property type="entry name" value="GH16_2"/>
    <property type="match status" value="1"/>
</dbReference>
<dbReference type="InterPro" id="IPR050546">
    <property type="entry name" value="Glycosyl_Hydrlase_16"/>
</dbReference>
<evidence type="ECO:0000256" key="2">
    <source>
        <dbReference type="SAM" id="SignalP"/>
    </source>
</evidence>
<feature type="signal peptide" evidence="2">
    <location>
        <begin position="1"/>
        <end position="17"/>
    </location>
</feature>
<dbReference type="PANTHER" id="PTHR10963:SF55">
    <property type="entry name" value="GLYCOSIDE HYDROLASE FAMILY 16 PROTEIN"/>
    <property type="match status" value="1"/>
</dbReference>
<keyword evidence="5" id="KW-1185">Reference proteome</keyword>
<sequence length="378" mass="42762">MRSFILISLFIIGKCQSKHSSRNDCEKSATTVSGTHAPARICSGELIFEDNFKKLDLTKWQHELTLGGGGNWEFQWYTNNRSNSYVEDGILHIKPTLVADDYGNDFLYSGTIDLNGGSPADQCTNPQWYGCVRSGSSTNILNPIKSARIRSLESFAFKYGKVEIRAKLPSGDWLWPALWMLPRWNQYSTWPASGEIDIMESRGNKQLTDEAGTNIGTQQVGSTLHWGPNPSYNRYYLTHFSKNIESGFDADFHKYQLEWTKNNLTFSIDDERIGTITPPAGGFWEMGGLGDTGLDNPWKRNSKMAPFDQEFYIVFNLAVGGTGYFPDNIKNPGGKPWKNTSPKAATDFWEGKDQWLPTWDLKTDNSHLKVDYVKVWAI</sequence>
<dbReference type="GO" id="GO:0004553">
    <property type="term" value="F:hydrolase activity, hydrolyzing O-glycosyl compounds"/>
    <property type="evidence" value="ECO:0007669"/>
    <property type="project" value="InterPro"/>
</dbReference>
<dbReference type="Gene3D" id="2.60.120.200">
    <property type="match status" value="1"/>
</dbReference>
<keyword evidence="2" id="KW-0732">Signal</keyword>
<evidence type="ECO:0000259" key="3">
    <source>
        <dbReference type="PROSITE" id="PS51762"/>
    </source>
</evidence>
<comment type="similarity">
    <text evidence="1">Belongs to the glycosyl hydrolase 16 family.</text>
</comment>
<reference evidence="4" key="1">
    <citation type="submission" date="2022-01" db="EMBL/GenBank/DDBJ databases">
        <authorList>
            <person name="King R."/>
        </authorList>
    </citation>
    <scope>NUCLEOTIDE SEQUENCE</scope>
</reference>
<dbReference type="Pfam" id="PF00722">
    <property type="entry name" value="Glyco_hydro_16"/>
    <property type="match status" value="1"/>
</dbReference>
<dbReference type="CDD" id="cd08024">
    <property type="entry name" value="GH16_CCF"/>
    <property type="match status" value="1"/>
</dbReference>
<dbReference type="AlphaFoldDB" id="A0A9P0DRT6"/>
<dbReference type="InterPro" id="IPR000757">
    <property type="entry name" value="Beta-glucanase-like"/>
</dbReference>